<sequence>MGLSSLLQPKSHGGYVETQQYYSEHRDEYYPNPGHGKRHYDHYPENGFHGNNSGSSMQMVRPYPNIVTPQAPHHHQQPVGHDGYYEKPHYNYGKPSNYDAGYYGDHNGQYSPNRHGHGYDYDRHMYGGHGHGHGNMYPNGPARVESSSMGFSYERMGHNNRGPEVAKWIARGIDD</sequence>
<evidence type="ECO:0000313" key="1">
    <source>
        <dbReference type="EMBL" id="CAI9093031.1"/>
    </source>
</evidence>
<gene>
    <name evidence="1" type="ORF">OLC1_LOCUS4552</name>
</gene>
<evidence type="ECO:0000313" key="2">
    <source>
        <dbReference type="Proteomes" id="UP001161247"/>
    </source>
</evidence>
<protein>
    <submittedName>
        <fullName evidence="1">OLC1v1028432C1</fullName>
    </submittedName>
</protein>
<dbReference type="EMBL" id="OX459119">
    <property type="protein sequence ID" value="CAI9093031.1"/>
    <property type="molecule type" value="Genomic_DNA"/>
</dbReference>
<name>A0AAV1CBY6_OLDCO</name>
<accession>A0AAV1CBY6</accession>
<reference evidence="1" key="1">
    <citation type="submission" date="2023-03" db="EMBL/GenBank/DDBJ databases">
        <authorList>
            <person name="Julca I."/>
        </authorList>
    </citation>
    <scope>NUCLEOTIDE SEQUENCE</scope>
</reference>
<organism evidence="1 2">
    <name type="scientific">Oldenlandia corymbosa var. corymbosa</name>
    <dbReference type="NCBI Taxonomy" id="529605"/>
    <lineage>
        <taxon>Eukaryota</taxon>
        <taxon>Viridiplantae</taxon>
        <taxon>Streptophyta</taxon>
        <taxon>Embryophyta</taxon>
        <taxon>Tracheophyta</taxon>
        <taxon>Spermatophyta</taxon>
        <taxon>Magnoliopsida</taxon>
        <taxon>eudicotyledons</taxon>
        <taxon>Gunneridae</taxon>
        <taxon>Pentapetalae</taxon>
        <taxon>asterids</taxon>
        <taxon>lamiids</taxon>
        <taxon>Gentianales</taxon>
        <taxon>Rubiaceae</taxon>
        <taxon>Rubioideae</taxon>
        <taxon>Spermacoceae</taxon>
        <taxon>Hedyotis-Oldenlandia complex</taxon>
        <taxon>Oldenlandia</taxon>
    </lineage>
</organism>
<dbReference type="Proteomes" id="UP001161247">
    <property type="component" value="Chromosome 2"/>
</dbReference>
<proteinExistence type="predicted"/>
<dbReference type="AlphaFoldDB" id="A0AAV1CBY6"/>
<keyword evidence="2" id="KW-1185">Reference proteome</keyword>